<sequence>MNDLYESYKIFKSYIDYYLLFNITFTLFFIFFVFKFLISFFKILYYNKSNSNKDILGNINYKQLIIRIINCLIISIIGSLIIPFFLMGLWEFRINAGINSNRILFIVLVLWIVKYFYINKIKE</sequence>
<gene>
    <name evidence="2" type="ORF">HMPREF3222_03136</name>
</gene>
<dbReference type="PATRIC" id="fig|1502.174.peg.3163"/>
<accession>A0A133MLZ7</accession>
<protein>
    <submittedName>
        <fullName evidence="2">Uncharacterized protein</fullName>
    </submittedName>
</protein>
<evidence type="ECO:0000313" key="3">
    <source>
        <dbReference type="Proteomes" id="UP000070646"/>
    </source>
</evidence>
<keyword evidence="1" id="KW-0812">Transmembrane</keyword>
<keyword evidence="1" id="KW-0472">Membrane</keyword>
<comment type="caution">
    <text evidence="2">The sequence shown here is derived from an EMBL/GenBank/DDBJ whole genome shotgun (WGS) entry which is preliminary data.</text>
</comment>
<keyword evidence="1" id="KW-1133">Transmembrane helix</keyword>
<feature type="transmembrane region" description="Helical" evidence="1">
    <location>
        <begin position="102"/>
        <end position="118"/>
    </location>
</feature>
<dbReference type="AlphaFoldDB" id="A0A133MLZ7"/>
<dbReference type="Proteomes" id="UP000070646">
    <property type="component" value="Unassembled WGS sequence"/>
</dbReference>
<name>A0A133MLZ7_CLOPF</name>
<dbReference type="EMBL" id="LRPU01000208">
    <property type="protein sequence ID" value="KXA05068.1"/>
    <property type="molecule type" value="Genomic_DNA"/>
</dbReference>
<evidence type="ECO:0000256" key="1">
    <source>
        <dbReference type="SAM" id="Phobius"/>
    </source>
</evidence>
<proteinExistence type="predicted"/>
<reference evidence="2 3" key="1">
    <citation type="submission" date="2016-01" db="EMBL/GenBank/DDBJ databases">
        <authorList>
            <person name="Oliw E.H."/>
        </authorList>
    </citation>
    <scope>NUCLEOTIDE SEQUENCE [LARGE SCALE GENOMIC DNA]</scope>
    <source>
        <strain evidence="2 3">MJR7757A</strain>
    </source>
</reference>
<evidence type="ECO:0000313" key="2">
    <source>
        <dbReference type="EMBL" id="KXA05068.1"/>
    </source>
</evidence>
<feature type="transmembrane region" description="Helical" evidence="1">
    <location>
        <begin position="20"/>
        <end position="44"/>
    </location>
</feature>
<organism evidence="2 3">
    <name type="scientific">Clostridium perfringens</name>
    <dbReference type="NCBI Taxonomy" id="1502"/>
    <lineage>
        <taxon>Bacteria</taxon>
        <taxon>Bacillati</taxon>
        <taxon>Bacillota</taxon>
        <taxon>Clostridia</taxon>
        <taxon>Eubacteriales</taxon>
        <taxon>Clostridiaceae</taxon>
        <taxon>Clostridium</taxon>
    </lineage>
</organism>
<feature type="transmembrane region" description="Helical" evidence="1">
    <location>
        <begin position="64"/>
        <end position="90"/>
    </location>
</feature>